<keyword evidence="4" id="KW-1185">Reference proteome</keyword>
<dbReference type="SUPFAM" id="SSF51182">
    <property type="entry name" value="RmlC-like cupins"/>
    <property type="match status" value="1"/>
</dbReference>
<organism evidence="3 4">
    <name type="scientific">Tessaracoccus lubricantis</name>
    <dbReference type="NCBI Taxonomy" id="545543"/>
    <lineage>
        <taxon>Bacteria</taxon>
        <taxon>Bacillati</taxon>
        <taxon>Actinomycetota</taxon>
        <taxon>Actinomycetes</taxon>
        <taxon>Propionibacteriales</taxon>
        <taxon>Propionibacteriaceae</taxon>
        <taxon>Tessaracoccus</taxon>
    </lineage>
</organism>
<accession>A0ABP9EXQ2</accession>
<name>A0ABP9EXQ2_9ACTN</name>
<dbReference type="PANTHER" id="PTHR42742">
    <property type="entry name" value="TRANSCRIPTIONAL REPRESSOR MPRA"/>
    <property type="match status" value="1"/>
</dbReference>
<evidence type="ECO:0000313" key="3">
    <source>
        <dbReference type="EMBL" id="GAA4889376.1"/>
    </source>
</evidence>
<gene>
    <name evidence="3" type="ORF">GCM10025789_02220</name>
</gene>
<dbReference type="RefSeq" id="WP_345577710.1">
    <property type="nucleotide sequence ID" value="NZ_BAABLV010000005.1"/>
</dbReference>
<keyword evidence="2" id="KW-0862">Zinc</keyword>
<protein>
    <submittedName>
        <fullName evidence="3">Class I mannose-6-phosphate isomerase</fullName>
    </submittedName>
</protein>
<proteinExistence type="predicted"/>
<dbReference type="InterPro" id="IPR051804">
    <property type="entry name" value="Carb_Metab_Reg_Kinase/Isom"/>
</dbReference>
<keyword evidence="1" id="KW-0479">Metal-binding</keyword>
<dbReference type="CDD" id="cd07010">
    <property type="entry name" value="cupin_PMI_type_I_N_bac"/>
    <property type="match status" value="1"/>
</dbReference>
<dbReference type="EMBL" id="BAABLV010000005">
    <property type="protein sequence ID" value="GAA4889376.1"/>
    <property type="molecule type" value="Genomic_DNA"/>
</dbReference>
<dbReference type="GO" id="GO:0016853">
    <property type="term" value="F:isomerase activity"/>
    <property type="evidence" value="ECO:0007669"/>
    <property type="project" value="UniProtKB-KW"/>
</dbReference>
<evidence type="ECO:0000256" key="2">
    <source>
        <dbReference type="ARBA" id="ARBA00022833"/>
    </source>
</evidence>
<reference evidence="4" key="1">
    <citation type="journal article" date="2019" name="Int. J. Syst. Evol. Microbiol.">
        <title>The Global Catalogue of Microorganisms (GCM) 10K type strain sequencing project: providing services to taxonomists for standard genome sequencing and annotation.</title>
        <authorList>
            <consortium name="The Broad Institute Genomics Platform"/>
            <consortium name="The Broad Institute Genome Sequencing Center for Infectious Disease"/>
            <person name="Wu L."/>
            <person name="Ma J."/>
        </authorList>
    </citation>
    <scope>NUCLEOTIDE SEQUENCE [LARGE SCALE GENOMIC DNA]</scope>
    <source>
        <strain evidence="4">JCM 19125</strain>
    </source>
</reference>
<keyword evidence="3" id="KW-0413">Isomerase</keyword>
<evidence type="ECO:0000256" key="1">
    <source>
        <dbReference type="ARBA" id="ARBA00022723"/>
    </source>
</evidence>
<dbReference type="Proteomes" id="UP001501521">
    <property type="component" value="Unassembled WGS sequence"/>
</dbReference>
<evidence type="ECO:0000313" key="4">
    <source>
        <dbReference type="Proteomes" id="UP001501521"/>
    </source>
</evidence>
<dbReference type="InterPro" id="IPR011051">
    <property type="entry name" value="RmlC_Cupin_sf"/>
</dbReference>
<sequence>MTPQPQLLRSNQPPDRFYKGGAAIAELRSVPFEGGNTPEDWVASTTCLFGETNLGLTRLDSGELLRDAIAADPEAWLGREHVARWGTDTQLLTKLLHAGQRLPVHLHPDDAFAAQHLGRPHGKTEAWLVLQPGAVHLGFRRDVSPEELADLVERQDTEALLDALHTIEVNPGDGVLVPAGTPHAIGEGVFLVEVQQPEDMSILLEWKGFALDDDAPRELGLGWDLALQAADLTVHSPEQAESLVMRSPGVGQGLPDLSLSFFRADWVGAGELEAGFAVLVIIDGGGSLAWAEGELPLTTGSVVLLPHAAEAPRLTGDVRAVWCRPPAAGPRHA</sequence>
<comment type="caution">
    <text evidence="3">The sequence shown here is derived from an EMBL/GenBank/DDBJ whole genome shotgun (WGS) entry which is preliminary data.</text>
</comment>
<dbReference type="InterPro" id="IPR014710">
    <property type="entry name" value="RmlC-like_jellyroll"/>
</dbReference>
<dbReference type="PANTHER" id="PTHR42742:SF3">
    <property type="entry name" value="FRUCTOKINASE"/>
    <property type="match status" value="1"/>
</dbReference>
<dbReference type="Gene3D" id="2.60.120.10">
    <property type="entry name" value="Jelly Rolls"/>
    <property type="match status" value="1"/>
</dbReference>